<protein>
    <recommendedName>
        <fullName evidence="9">RNA polymerase II transcription factor B subunit 2</fullName>
    </recommendedName>
</protein>
<comment type="caution">
    <text evidence="11">The sequence shown here is derived from an EMBL/GenBank/DDBJ whole genome shotgun (WGS) entry which is preliminary data.</text>
</comment>
<dbReference type="Pfam" id="PF03849">
    <property type="entry name" value="Tfb2"/>
    <property type="match status" value="1"/>
</dbReference>
<keyword evidence="8 9" id="KW-0539">Nucleus</keyword>
<dbReference type="GO" id="GO:0000439">
    <property type="term" value="C:transcription factor TFIIH core complex"/>
    <property type="evidence" value="ECO:0007669"/>
    <property type="project" value="InterPro"/>
</dbReference>
<dbReference type="AlphaFoldDB" id="A0AAD5TRU3"/>
<dbReference type="Proteomes" id="UP001212152">
    <property type="component" value="Unassembled WGS sequence"/>
</dbReference>
<keyword evidence="7 9" id="KW-0234">DNA repair</keyword>
<comment type="similarity">
    <text evidence="3 9">Belongs to the TFB2 family.</text>
</comment>
<name>A0AAD5TRU3_9FUNG</name>
<keyword evidence="6 9" id="KW-0804">Transcription</keyword>
<dbReference type="InterPro" id="IPR004598">
    <property type="entry name" value="TFIIH_p52/Tfb2"/>
</dbReference>
<keyword evidence="5 9" id="KW-0805">Transcription regulation</keyword>
<evidence type="ECO:0000256" key="7">
    <source>
        <dbReference type="ARBA" id="ARBA00023204"/>
    </source>
</evidence>
<dbReference type="GO" id="GO:0003690">
    <property type="term" value="F:double-stranded DNA binding"/>
    <property type="evidence" value="ECO:0007669"/>
    <property type="project" value="TreeGrafter"/>
</dbReference>
<evidence type="ECO:0000256" key="4">
    <source>
        <dbReference type="ARBA" id="ARBA00022763"/>
    </source>
</evidence>
<evidence type="ECO:0000313" key="12">
    <source>
        <dbReference type="Proteomes" id="UP001212152"/>
    </source>
</evidence>
<reference evidence="11" key="1">
    <citation type="submission" date="2020-05" db="EMBL/GenBank/DDBJ databases">
        <title>Phylogenomic resolution of chytrid fungi.</title>
        <authorList>
            <person name="Stajich J.E."/>
            <person name="Amses K."/>
            <person name="Simmons R."/>
            <person name="Seto K."/>
            <person name="Myers J."/>
            <person name="Bonds A."/>
            <person name="Quandt C.A."/>
            <person name="Barry K."/>
            <person name="Liu P."/>
            <person name="Grigoriev I."/>
            <person name="Longcore J.E."/>
            <person name="James T.Y."/>
        </authorList>
    </citation>
    <scope>NUCLEOTIDE SEQUENCE</scope>
    <source>
        <strain evidence="11">JEL0379</strain>
    </source>
</reference>
<accession>A0AAD5TRU3</accession>
<evidence type="ECO:0000256" key="1">
    <source>
        <dbReference type="ARBA" id="ARBA00002817"/>
    </source>
</evidence>
<dbReference type="PANTHER" id="PTHR13152">
    <property type="entry name" value="TFIIH, POLYPEPTIDE 4"/>
    <property type="match status" value="1"/>
</dbReference>
<evidence type="ECO:0000259" key="10">
    <source>
        <dbReference type="Pfam" id="PF18307"/>
    </source>
</evidence>
<dbReference type="InterPro" id="IPR040662">
    <property type="entry name" value="Tfb2_C"/>
</dbReference>
<dbReference type="NCBIfam" id="TIGR00625">
    <property type="entry name" value="tfb2"/>
    <property type="match status" value="1"/>
</dbReference>
<evidence type="ECO:0000256" key="3">
    <source>
        <dbReference type="ARBA" id="ARBA00007132"/>
    </source>
</evidence>
<comment type="subcellular location">
    <subcellularLocation>
        <location evidence="2 9">Nucleus</location>
    </subcellularLocation>
</comment>
<evidence type="ECO:0000313" key="11">
    <source>
        <dbReference type="EMBL" id="KAJ3180526.1"/>
    </source>
</evidence>
<comment type="function">
    <text evidence="9">Component of the general transcription and DNA repair factor IIH (TFIIH) core complex which is involved in general and transcription-coupled nucleotide excision repair (NER) of damaged DNA.</text>
</comment>
<proteinExistence type="inferred from homology"/>
<dbReference type="Gene3D" id="3.30.70.2610">
    <property type="match status" value="1"/>
</dbReference>
<evidence type="ECO:0000256" key="2">
    <source>
        <dbReference type="ARBA" id="ARBA00004123"/>
    </source>
</evidence>
<evidence type="ECO:0000256" key="5">
    <source>
        <dbReference type="ARBA" id="ARBA00023015"/>
    </source>
</evidence>
<dbReference type="GO" id="GO:0006289">
    <property type="term" value="P:nucleotide-excision repair"/>
    <property type="evidence" value="ECO:0007669"/>
    <property type="project" value="InterPro"/>
</dbReference>
<sequence length="468" mass="53111">MSSSAEVAKGVTNSIQEYLQSLPRQTFDQLYAQPATCLATLRLLPPIAKQVVMRLLYTQKPVAKADVEVWCFPDHRGDLQDSLSKLSRLHICTDYEEHLQMNRIFQENFHNALVGGGDHVSFGQPMNDNKGEVDIALLDRHAAESWETVLHQLVGTPGDRRPKAVTKLLLASGLQEFPDDGGYSETNEHQKMNITSKGFQFLLLDVNVQVWSLLLQYLGLAERQLNMDIVQVLNFLFQIGSLELGQAYSVEPLTDTQRRVMEDLKYFGIFYQRTKKSRKFYPTRMATSLTSGSMVSSRKPEDSQGYIIVETNFRMYAYTDSPLQIAILSLFVSLQARFQNMVTGLITRDAIREALTKGITSDQIITYLTAHAHPELKKQSPILPQTVIDQIRLWEMERNRLRLSGAWLYSDFTDLNEFTQIVNYAEPLGAVLWKNEKRRTLAVTEEGHENVKSFRKRAAAARAGGAGR</sequence>
<dbReference type="EMBL" id="JADGJQ010000016">
    <property type="protein sequence ID" value="KAJ3180526.1"/>
    <property type="molecule type" value="Genomic_DNA"/>
</dbReference>
<dbReference type="PANTHER" id="PTHR13152:SF0">
    <property type="entry name" value="GENERAL TRANSCRIPTION FACTOR IIH SUBUNIT 4"/>
    <property type="match status" value="1"/>
</dbReference>
<evidence type="ECO:0000256" key="9">
    <source>
        <dbReference type="RuleBase" id="RU364024"/>
    </source>
</evidence>
<evidence type="ECO:0000256" key="8">
    <source>
        <dbReference type="ARBA" id="ARBA00023242"/>
    </source>
</evidence>
<keyword evidence="12" id="KW-1185">Reference proteome</keyword>
<dbReference type="Pfam" id="PF18307">
    <property type="entry name" value="Tfb2_C"/>
    <property type="match status" value="1"/>
</dbReference>
<comment type="function">
    <text evidence="1">Component of the general transcription and DNA repair factor IIH (TFIIH) core complex, which is involved in general and transcription-coupled nucleotide excision repair (NER) of damaged DNA and, when complexed to TFIIK, in RNA transcription by RNA polymerase II. In NER, TFIIH acts by opening DNA around the lesion to allow the excision of the damaged oligonucleotide and its replacement by a new DNA fragment. In transcription, TFIIH has an essential role in transcription initiation. When the pre-initiation complex (PIC) has been established, TFIIH is required for promoter opening and promoter escape. Phosphorylation of the C-terminal tail (CTD) of the largest subunit of RNA polymerase II by the kinase module TFIIK controls the initiation of transcription.</text>
</comment>
<organism evidence="11 12">
    <name type="scientific">Geranomyces variabilis</name>
    <dbReference type="NCBI Taxonomy" id="109894"/>
    <lineage>
        <taxon>Eukaryota</taxon>
        <taxon>Fungi</taxon>
        <taxon>Fungi incertae sedis</taxon>
        <taxon>Chytridiomycota</taxon>
        <taxon>Chytridiomycota incertae sedis</taxon>
        <taxon>Chytridiomycetes</taxon>
        <taxon>Spizellomycetales</taxon>
        <taxon>Powellomycetaceae</taxon>
        <taxon>Geranomyces</taxon>
    </lineage>
</organism>
<feature type="domain" description="Transcription factor Tfb2 C-terminal" evidence="10">
    <location>
        <begin position="389"/>
        <end position="456"/>
    </location>
</feature>
<dbReference type="GO" id="GO:0005675">
    <property type="term" value="C:transcription factor TFIIH holo complex"/>
    <property type="evidence" value="ECO:0007669"/>
    <property type="project" value="TreeGrafter"/>
</dbReference>
<gene>
    <name evidence="11" type="primary">TFB2</name>
    <name evidence="11" type="ORF">HDU87_002035</name>
</gene>
<dbReference type="GO" id="GO:0001671">
    <property type="term" value="F:ATPase activator activity"/>
    <property type="evidence" value="ECO:0007669"/>
    <property type="project" value="InterPro"/>
</dbReference>
<evidence type="ECO:0000256" key="6">
    <source>
        <dbReference type="ARBA" id="ARBA00023163"/>
    </source>
</evidence>
<keyword evidence="4 9" id="KW-0227">DNA damage</keyword>